<accession>A0A6I4I3K7</accession>
<organism evidence="1 2">
    <name type="scientific">Mucilaginibacter ginkgonis</name>
    <dbReference type="NCBI Taxonomy" id="2682091"/>
    <lineage>
        <taxon>Bacteria</taxon>
        <taxon>Pseudomonadati</taxon>
        <taxon>Bacteroidota</taxon>
        <taxon>Sphingobacteriia</taxon>
        <taxon>Sphingobacteriales</taxon>
        <taxon>Sphingobacteriaceae</taxon>
        <taxon>Mucilaginibacter</taxon>
    </lineage>
</organism>
<evidence type="ECO:0000313" key="2">
    <source>
        <dbReference type="Proteomes" id="UP000429232"/>
    </source>
</evidence>
<dbReference type="EMBL" id="CP066775">
    <property type="protein sequence ID" value="QQL48630.1"/>
    <property type="molecule type" value="Genomic_DNA"/>
</dbReference>
<evidence type="ECO:0000313" key="1">
    <source>
        <dbReference type="EMBL" id="QQL48630.1"/>
    </source>
</evidence>
<protein>
    <submittedName>
        <fullName evidence="1">Uncharacterized protein</fullName>
    </submittedName>
</protein>
<proteinExistence type="predicted"/>
<dbReference type="Proteomes" id="UP000429232">
    <property type="component" value="Chromosome"/>
</dbReference>
<keyword evidence="2" id="KW-1185">Reference proteome</keyword>
<sequence>MSALKYTVVINLVSALFMSAATFNAAKAQPDPQRVLYVIDSVPIKRGFPYYLKPKNLETVRVAKGQFRDTVAITLKDHVAFIKLRNSRFLSPDDIAKKYIPGYNSSSQVLFIWNDKLLVDTAEVGVPIQYFKKAEVVNSSKTSYAKMLPKAVILKIYVVAP</sequence>
<dbReference type="RefSeq" id="WP_157525301.1">
    <property type="nucleotide sequence ID" value="NZ_CP066775.1"/>
</dbReference>
<gene>
    <name evidence="1" type="ORF">GO620_010595</name>
</gene>
<name>A0A6I4I3K7_9SPHI</name>
<dbReference type="AlphaFoldDB" id="A0A6I4I3K7"/>
<reference evidence="1 2" key="1">
    <citation type="submission" date="2020-12" db="EMBL/GenBank/DDBJ databases">
        <title>HMF7856_wgs.fasta genome submission.</title>
        <authorList>
            <person name="Kang H."/>
            <person name="Kim H."/>
            <person name="Joh K."/>
        </authorList>
    </citation>
    <scope>NUCLEOTIDE SEQUENCE [LARGE SCALE GENOMIC DNA]</scope>
    <source>
        <strain evidence="1 2">HMF7856</strain>
    </source>
</reference>
<dbReference type="KEGG" id="mgik:GO620_010595"/>